<dbReference type="AlphaFoldDB" id="A0AB34Q0G0"/>
<organism evidence="1 2">
    <name type="scientific">Candida albicans P78048</name>
    <dbReference type="NCBI Taxonomy" id="1094989"/>
    <lineage>
        <taxon>Eukaryota</taxon>
        <taxon>Fungi</taxon>
        <taxon>Dikarya</taxon>
        <taxon>Ascomycota</taxon>
        <taxon>Saccharomycotina</taxon>
        <taxon>Pichiomycetes</taxon>
        <taxon>Debaryomycetaceae</taxon>
        <taxon>Candida/Lodderomyces clade</taxon>
        <taxon>Candida</taxon>
    </lineage>
</organism>
<gene>
    <name evidence="1" type="ORF">MG3_00289</name>
</gene>
<sequence length="99" mass="11529">MVRNHQGNKQPIEPSLVNQTTSKADYTTVLAYFNKYIPCNLGKRYRAKILKMCTNLNYNVYKAVFLNSSDVFIVFEILKSKLFEVLIACHWLDFSSEIE</sequence>
<evidence type="ECO:0000313" key="1">
    <source>
        <dbReference type="EMBL" id="KGR21289.1"/>
    </source>
</evidence>
<proteinExistence type="predicted"/>
<protein>
    <submittedName>
        <fullName evidence="1">Uncharacterized protein</fullName>
    </submittedName>
</protein>
<accession>A0AB34Q0G0</accession>
<comment type="caution">
    <text evidence="1">The sequence shown here is derived from an EMBL/GenBank/DDBJ whole genome shotgun (WGS) entry which is preliminary data.</text>
</comment>
<name>A0AB34Q0G0_CANAX</name>
<evidence type="ECO:0000313" key="2">
    <source>
        <dbReference type="Proteomes" id="UP000030161"/>
    </source>
</evidence>
<dbReference type="Proteomes" id="UP000030161">
    <property type="component" value="Unassembled WGS sequence"/>
</dbReference>
<dbReference type="EMBL" id="AJIX01000003">
    <property type="protein sequence ID" value="KGR21289.1"/>
    <property type="molecule type" value="Genomic_DNA"/>
</dbReference>
<reference evidence="1 2" key="1">
    <citation type="submission" date="2013-12" db="EMBL/GenBank/DDBJ databases">
        <title>The Genome Sequence of Candida albicans P78048.</title>
        <authorList>
            <consortium name="The Broad Institute Genome Sequencing Platform"/>
            <consortium name="The Broad Institute Genome Sequencing Center for Infectious Disease"/>
            <person name="Cuomo C."/>
            <person name="Bennett R."/>
            <person name="Hirakawa M."/>
            <person name="Noverr M."/>
            <person name="Mitchell A."/>
            <person name="Young S.K."/>
            <person name="Zeng Q."/>
            <person name="Gargeya S."/>
            <person name="Fitzgerald M."/>
            <person name="Abouelleil A."/>
            <person name="Alvarado L."/>
            <person name="Berlin A.M."/>
            <person name="Chapman S.B."/>
            <person name="Dewar J."/>
            <person name="Goldberg J."/>
            <person name="Griggs A."/>
            <person name="Gujja S."/>
            <person name="Hansen M."/>
            <person name="Howarth C."/>
            <person name="Imamovic A."/>
            <person name="Larimer J."/>
            <person name="McCowan C."/>
            <person name="Murphy C."/>
            <person name="Pearson M."/>
            <person name="Priest M."/>
            <person name="Roberts A."/>
            <person name="Saif S."/>
            <person name="Shea T."/>
            <person name="Sykes S."/>
            <person name="Wortman J."/>
            <person name="Nusbaum C."/>
            <person name="Birren B."/>
        </authorList>
    </citation>
    <scope>NUCLEOTIDE SEQUENCE [LARGE SCALE GENOMIC DNA]</scope>
    <source>
        <strain evidence="1 2">P78048</strain>
    </source>
</reference>